<reference evidence="1 2" key="1">
    <citation type="journal article" date="2014" name="Am. J. Bot.">
        <title>Genome assembly and annotation for red clover (Trifolium pratense; Fabaceae).</title>
        <authorList>
            <person name="Istvanek J."/>
            <person name="Jaros M."/>
            <person name="Krenek A."/>
            <person name="Repkova J."/>
        </authorList>
    </citation>
    <scope>NUCLEOTIDE SEQUENCE [LARGE SCALE GENOMIC DNA]</scope>
    <source>
        <strain evidence="2">cv. Tatra</strain>
        <tissue evidence="1">Young leaves</tissue>
    </source>
</reference>
<accession>A0A2K3M8C1</accession>
<evidence type="ECO:0000313" key="2">
    <source>
        <dbReference type="Proteomes" id="UP000236291"/>
    </source>
</evidence>
<proteinExistence type="predicted"/>
<name>A0A2K3M8C1_TRIPR</name>
<sequence length="117" mass="13568">MIWLMWRHRNKVIFETGLIDMAGVLDDIKTTSWKWWIGRSKASPCLLYEWNSEPVLLKKRVAVTVVVTVGEETDQTVSRSGGGGGRKRKGEDEQIWWWWWSKSGGGGRKRKGKDEQF</sequence>
<dbReference type="EMBL" id="ASHM01052780">
    <property type="protein sequence ID" value="PNX87037.1"/>
    <property type="molecule type" value="Genomic_DNA"/>
</dbReference>
<reference evidence="1 2" key="2">
    <citation type="journal article" date="2017" name="Front. Plant Sci.">
        <title>Gene Classification and Mining of Molecular Markers Useful in Red Clover (Trifolium pratense) Breeding.</title>
        <authorList>
            <person name="Istvanek J."/>
            <person name="Dluhosova J."/>
            <person name="Dluhos P."/>
            <person name="Patkova L."/>
            <person name="Nedelnik J."/>
            <person name="Repkova J."/>
        </authorList>
    </citation>
    <scope>NUCLEOTIDE SEQUENCE [LARGE SCALE GENOMIC DNA]</scope>
    <source>
        <strain evidence="2">cv. Tatra</strain>
        <tissue evidence="1">Young leaves</tissue>
    </source>
</reference>
<evidence type="ECO:0000313" key="1">
    <source>
        <dbReference type="EMBL" id="PNX87037.1"/>
    </source>
</evidence>
<gene>
    <name evidence="1" type="ORF">L195_g043121</name>
</gene>
<organism evidence="1 2">
    <name type="scientific">Trifolium pratense</name>
    <name type="common">Red clover</name>
    <dbReference type="NCBI Taxonomy" id="57577"/>
    <lineage>
        <taxon>Eukaryota</taxon>
        <taxon>Viridiplantae</taxon>
        <taxon>Streptophyta</taxon>
        <taxon>Embryophyta</taxon>
        <taxon>Tracheophyta</taxon>
        <taxon>Spermatophyta</taxon>
        <taxon>Magnoliopsida</taxon>
        <taxon>eudicotyledons</taxon>
        <taxon>Gunneridae</taxon>
        <taxon>Pentapetalae</taxon>
        <taxon>rosids</taxon>
        <taxon>fabids</taxon>
        <taxon>Fabales</taxon>
        <taxon>Fabaceae</taxon>
        <taxon>Papilionoideae</taxon>
        <taxon>50 kb inversion clade</taxon>
        <taxon>NPAAA clade</taxon>
        <taxon>Hologalegina</taxon>
        <taxon>IRL clade</taxon>
        <taxon>Trifolieae</taxon>
        <taxon>Trifolium</taxon>
    </lineage>
</organism>
<feature type="non-terminal residue" evidence="1">
    <location>
        <position position="117"/>
    </location>
</feature>
<protein>
    <submittedName>
        <fullName evidence="1">Uncharacterized protein</fullName>
    </submittedName>
</protein>
<dbReference type="Proteomes" id="UP000236291">
    <property type="component" value="Unassembled WGS sequence"/>
</dbReference>
<comment type="caution">
    <text evidence="1">The sequence shown here is derived from an EMBL/GenBank/DDBJ whole genome shotgun (WGS) entry which is preliminary data.</text>
</comment>
<dbReference type="AlphaFoldDB" id="A0A2K3M8C1"/>